<organism evidence="1 2">
    <name type="scientific">Methanococcoides alaskense</name>
    <dbReference type="NCBI Taxonomy" id="325778"/>
    <lineage>
        <taxon>Archaea</taxon>
        <taxon>Methanobacteriati</taxon>
        <taxon>Methanobacteriota</taxon>
        <taxon>Stenosarchaea group</taxon>
        <taxon>Methanomicrobia</taxon>
        <taxon>Methanosarcinales</taxon>
        <taxon>Methanosarcinaceae</taxon>
        <taxon>Methanococcoides</taxon>
    </lineage>
</organism>
<reference evidence="1 2" key="1">
    <citation type="submission" date="2023-07" db="EMBL/GenBank/DDBJ databases">
        <title>Genomic Encyclopedia of Type Strains, Phase IV (KMG-IV): sequencing the most valuable type-strain genomes for metagenomic binning, comparative biology and taxonomic classification.</title>
        <authorList>
            <person name="Goeker M."/>
        </authorList>
    </citation>
    <scope>NUCLEOTIDE SEQUENCE [LARGE SCALE GENOMIC DNA]</scope>
    <source>
        <strain evidence="1 2">DSM 17273</strain>
    </source>
</reference>
<evidence type="ECO:0000313" key="1">
    <source>
        <dbReference type="EMBL" id="MDR6223099.1"/>
    </source>
</evidence>
<dbReference type="InterPro" id="IPR027417">
    <property type="entry name" value="P-loop_NTPase"/>
</dbReference>
<proteinExistence type="predicted"/>
<dbReference type="AlphaFoldDB" id="A0AA90Z8R0"/>
<dbReference type="Gene3D" id="3.40.50.300">
    <property type="entry name" value="P-loop containing nucleotide triphosphate hydrolases"/>
    <property type="match status" value="1"/>
</dbReference>
<gene>
    <name evidence="1" type="ORF">J2750_001561</name>
</gene>
<name>A0AA90Z8R0_9EURY</name>
<keyword evidence="2" id="KW-1185">Reference proteome</keyword>
<keyword evidence="1" id="KW-0449">Lipoprotein</keyword>
<dbReference type="Proteomes" id="UP001185015">
    <property type="component" value="Unassembled WGS sequence"/>
</dbReference>
<dbReference type="SUPFAM" id="SSF52540">
    <property type="entry name" value="P-loop containing nucleoside triphosphate hydrolases"/>
    <property type="match status" value="1"/>
</dbReference>
<sequence length="59" mass="6840">MIDGEDVTTMSDKERSNARNKMLGFIFQYHHLLPDFSALENVMMPLLISGKKAIRYMSF</sequence>
<accession>A0AA90Z8R0</accession>
<dbReference type="EMBL" id="JAVDQI010000005">
    <property type="protein sequence ID" value="MDR6223099.1"/>
    <property type="molecule type" value="Genomic_DNA"/>
</dbReference>
<comment type="caution">
    <text evidence="1">The sequence shown here is derived from an EMBL/GenBank/DDBJ whole genome shotgun (WGS) entry which is preliminary data.</text>
</comment>
<evidence type="ECO:0000313" key="2">
    <source>
        <dbReference type="Proteomes" id="UP001185015"/>
    </source>
</evidence>
<protein>
    <submittedName>
        <fullName evidence="1">ABC-type lipoprotein export system ATPase subunit</fullName>
    </submittedName>
</protein>